<dbReference type="PANTHER" id="PTHR39162">
    <property type="entry name" value="GLL3345 PROTEIN"/>
    <property type="match status" value="1"/>
</dbReference>
<gene>
    <name evidence="1" type="ORF">bsdE14_38610</name>
</gene>
<sequence>MDSHPIENLMKTTMENIKNMVDVNTIIGDTINCGDGISVIPVSKLSFGFASGGSEFSESKHRESLLKYPFGGGAGAGVTVKPVAFIVIKNDTIRLLPVEYDSTYDKALDSIPQIIEMFKSMSKSKEKKCEDKEKENKE</sequence>
<dbReference type="PANTHER" id="PTHR39162:SF1">
    <property type="entry name" value="SPORULATION PROTEIN YTFJ"/>
    <property type="match status" value="1"/>
</dbReference>
<protein>
    <submittedName>
        <fullName evidence="1">Sporulation protein YtfJ</fullName>
    </submittedName>
</protein>
<reference evidence="1 2" key="1">
    <citation type="journal article" date="2024" name="Int. J. Syst. Evol. Microbiol.">
        <title>Clostridium omnivorum sp. nov., isolated from anoxic soil under the treatment of reductive soil disinfestation.</title>
        <authorList>
            <person name="Ueki A."/>
            <person name="Tonouchi A."/>
            <person name="Kaku N."/>
            <person name="Honma S."/>
            <person name="Ueki K."/>
        </authorList>
    </citation>
    <scope>NUCLEOTIDE SEQUENCE [LARGE SCALE GENOMIC DNA]</scope>
    <source>
        <strain evidence="1 2">E14</strain>
    </source>
</reference>
<keyword evidence="2" id="KW-1185">Reference proteome</keyword>
<dbReference type="NCBIfam" id="TIGR02874">
    <property type="entry name" value="spore_ytfJ"/>
    <property type="match status" value="1"/>
</dbReference>
<dbReference type="Proteomes" id="UP001208567">
    <property type="component" value="Unassembled WGS sequence"/>
</dbReference>
<dbReference type="EMBL" id="BRXR01000001">
    <property type="protein sequence ID" value="GLC32451.1"/>
    <property type="molecule type" value="Genomic_DNA"/>
</dbReference>
<dbReference type="PIRSF" id="PIRSF021377">
    <property type="entry name" value="YtfJ"/>
    <property type="match status" value="1"/>
</dbReference>
<dbReference type="RefSeq" id="WP_264851758.1">
    <property type="nucleotide sequence ID" value="NZ_BRXR01000001.1"/>
</dbReference>
<organism evidence="1 2">
    <name type="scientific">Clostridium omnivorum</name>
    <dbReference type="NCBI Taxonomy" id="1604902"/>
    <lineage>
        <taxon>Bacteria</taxon>
        <taxon>Bacillati</taxon>
        <taxon>Bacillota</taxon>
        <taxon>Clostridia</taxon>
        <taxon>Eubacteriales</taxon>
        <taxon>Clostridiaceae</taxon>
        <taxon>Clostridium</taxon>
    </lineage>
</organism>
<dbReference type="Pfam" id="PF09579">
    <property type="entry name" value="Spore_YtfJ"/>
    <property type="match status" value="1"/>
</dbReference>
<dbReference type="InterPro" id="IPR014229">
    <property type="entry name" value="Spore_YtfJ"/>
</dbReference>
<name>A0ABQ5NBH9_9CLOT</name>
<proteinExistence type="predicted"/>
<evidence type="ECO:0000313" key="1">
    <source>
        <dbReference type="EMBL" id="GLC32451.1"/>
    </source>
</evidence>
<evidence type="ECO:0000313" key="2">
    <source>
        <dbReference type="Proteomes" id="UP001208567"/>
    </source>
</evidence>
<accession>A0ABQ5NBH9</accession>
<comment type="caution">
    <text evidence="1">The sequence shown here is derived from an EMBL/GenBank/DDBJ whole genome shotgun (WGS) entry which is preliminary data.</text>
</comment>